<evidence type="ECO:0000256" key="6">
    <source>
        <dbReference type="ARBA" id="ARBA00022801"/>
    </source>
</evidence>
<dbReference type="Gene3D" id="3.40.50.300">
    <property type="entry name" value="P-loop containing nucleotide triphosphate hydrolases"/>
    <property type="match status" value="1"/>
</dbReference>
<evidence type="ECO:0000256" key="9">
    <source>
        <dbReference type="ARBA" id="ARBA00023134"/>
    </source>
</evidence>
<evidence type="ECO:0000256" key="3">
    <source>
        <dbReference type="ARBA" id="ARBA00022723"/>
    </source>
</evidence>
<dbReference type="GO" id="GO:0003924">
    <property type="term" value="F:GTPase activity"/>
    <property type="evidence" value="ECO:0007669"/>
    <property type="project" value="InterPro"/>
</dbReference>
<evidence type="ECO:0000256" key="7">
    <source>
        <dbReference type="ARBA" id="ARBA00022842"/>
    </source>
</evidence>
<keyword evidence="4" id="KW-0547">Nucleotide-binding</keyword>
<dbReference type="InterPro" id="IPR004160">
    <property type="entry name" value="Transl_elong_EFTu/EF1A_C"/>
</dbReference>
<evidence type="ECO:0000313" key="13">
    <source>
        <dbReference type="Proteomes" id="UP000327000"/>
    </source>
</evidence>
<accession>A0A5N5W8F3</accession>
<dbReference type="GO" id="GO:0005829">
    <property type="term" value="C:cytosol"/>
    <property type="evidence" value="ECO:0007669"/>
    <property type="project" value="TreeGrafter"/>
</dbReference>
<keyword evidence="6" id="KW-0378">Hydrolase</keyword>
<gene>
    <name evidence="12" type="ORF">FRZ00_14080</name>
</gene>
<organism evidence="12 13">
    <name type="scientific">Streptomyces mobaraensis</name>
    <name type="common">Streptoverticillium mobaraense</name>
    <dbReference type="NCBI Taxonomy" id="35621"/>
    <lineage>
        <taxon>Bacteria</taxon>
        <taxon>Bacillati</taxon>
        <taxon>Actinomycetota</taxon>
        <taxon>Actinomycetes</taxon>
        <taxon>Kitasatosporales</taxon>
        <taxon>Streptomycetaceae</taxon>
        <taxon>Streptomyces</taxon>
    </lineage>
</organism>
<keyword evidence="13" id="KW-1185">Reference proteome</keyword>
<evidence type="ECO:0000256" key="5">
    <source>
        <dbReference type="ARBA" id="ARBA00022768"/>
    </source>
</evidence>
<evidence type="ECO:0000256" key="8">
    <source>
        <dbReference type="ARBA" id="ARBA00022917"/>
    </source>
</evidence>
<keyword evidence="7" id="KW-0460">Magnesium</keyword>
<dbReference type="PANTHER" id="PTHR43721">
    <property type="entry name" value="ELONGATION FACTOR TU-RELATED"/>
    <property type="match status" value="1"/>
</dbReference>
<evidence type="ECO:0000256" key="4">
    <source>
        <dbReference type="ARBA" id="ARBA00022741"/>
    </source>
</evidence>
<dbReference type="InterPro" id="IPR004161">
    <property type="entry name" value="EFTu-like_2"/>
</dbReference>
<dbReference type="PANTHER" id="PTHR43721:SF22">
    <property type="entry name" value="ELONGATION FACTOR TU, MITOCHONDRIAL"/>
    <property type="match status" value="1"/>
</dbReference>
<dbReference type="SUPFAM" id="SSF50447">
    <property type="entry name" value="Translation proteins"/>
    <property type="match status" value="1"/>
</dbReference>
<dbReference type="InterPro" id="IPR009001">
    <property type="entry name" value="Transl_elong_EF1A/Init_IF2_C"/>
</dbReference>
<dbReference type="GO" id="GO:0005525">
    <property type="term" value="F:GTP binding"/>
    <property type="evidence" value="ECO:0007669"/>
    <property type="project" value="UniProtKB-KW"/>
</dbReference>
<dbReference type="InterPro" id="IPR009000">
    <property type="entry name" value="Transl_B-barrel_sf"/>
</dbReference>
<dbReference type="FunFam" id="2.40.30.10:FF:000001">
    <property type="entry name" value="Elongation factor Tu"/>
    <property type="match status" value="1"/>
</dbReference>
<evidence type="ECO:0000256" key="2">
    <source>
        <dbReference type="ARBA" id="ARBA00022490"/>
    </source>
</evidence>
<dbReference type="EMBL" id="VOKX01000026">
    <property type="protein sequence ID" value="KAB7845596.1"/>
    <property type="molecule type" value="Genomic_DNA"/>
</dbReference>
<sequence length="435" mass="45484">MSLSQQASTRTKPHLNIGTIGHLGHGKTTLTSAITKVLAARGTGTFVPVTGLDRAPEELARGGTVRAAHLEYETDVRHYAHTDLPGHAERVTRVVAGLARLDGAVLVVSAVDGVEPQTVEHVLLARRMGVEHLVVALSKTDAAQPELTELAELRVRELLSAHGYPGELTPVARVSALGALSGDPRATAGIEALLDAVDTYLPDPARCDDAPFLLPVERMLVLRGVGAAVTGTVERGSVRLRDLVEVPEALDLTVVTGLESFGRPLETARAGDRVALLLRGAQGHEVRRGDVVVAPGSVTVHRRFTARLRVLTPAEGGRRTPLTTGCRATFHFRTAALTGRLDFDTRDLEPVGLEPVGIGSHGLDSHGLAPDVPGSHGLARPGETVGLTAVLDRGTPLEPGLAFALREGGRTVGTGTVTAVADRPAHGAGQNGARG</sequence>
<evidence type="ECO:0000256" key="1">
    <source>
        <dbReference type="ARBA" id="ARBA00011245"/>
    </source>
</evidence>
<dbReference type="Pfam" id="PF03143">
    <property type="entry name" value="GTP_EFTU_D3"/>
    <property type="match status" value="1"/>
</dbReference>
<keyword evidence="5 12" id="KW-0251">Elongation factor</keyword>
<dbReference type="InterPro" id="IPR027417">
    <property type="entry name" value="P-loop_NTPase"/>
</dbReference>
<name>A0A5N5W8F3_STRMB</name>
<dbReference type="FunFam" id="3.40.50.300:FF:000576">
    <property type="entry name" value="Elongation factor Tu"/>
    <property type="match status" value="1"/>
</dbReference>
<keyword evidence="3" id="KW-0479">Metal-binding</keyword>
<keyword evidence="9" id="KW-0342">GTP-binding</keyword>
<dbReference type="AlphaFoldDB" id="A0A5N5W8F3"/>
<comment type="subunit">
    <text evidence="1">Monomer.</text>
</comment>
<reference evidence="12 13" key="1">
    <citation type="journal article" date="2019" name="Microb. Cell Fact.">
        <title>Exploring novel herbicidin analogues by transcriptional regulator overexpression and MS/MS molecular networking.</title>
        <authorList>
            <person name="Shi Y."/>
            <person name="Gu R."/>
            <person name="Li Y."/>
            <person name="Wang X."/>
            <person name="Ren W."/>
            <person name="Li X."/>
            <person name="Wang L."/>
            <person name="Xie Y."/>
            <person name="Hong B."/>
        </authorList>
    </citation>
    <scope>NUCLEOTIDE SEQUENCE [LARGE SCALE GENOMIC DNA]</scope>
    <source>
        <strain evidence="12 13">US-43</strain>
    </source>
</reference>
<proteinExistence type="predicted"/>
<comment type="caution">
    <text evidence="12">The sequence shown here is derived from an EMBL/GenBank/DDBJ whole genome shotgun (WGS) entry which is preliminary data.</text>
</comment>
<dbReference type="SUPFAM" id="SSF50465">
    <property type="entry name" value="EF-Tu/eEF-1alpha/eIF2-gamma C-terminal domain"/>
    <property type="match status" value="1"/>
</dbReference>
<evidence type="ECO:0000259" key="11">
    <source>
        <dbReference type="PROSITE" id="PS51722"/>
    </source>
</evidence>
<feature type="domain" description="Tr-type G" evidence="11">
    <location>
        <begin position="12"/>
        <end position="205"/>
    </location>
</feature>
<dbReference type="PRINTS" id="PR00315">
    <property type="entry name" value="ELONGATNFCT"/>
</dbReference>
<keyword evidence="8" id="KW-0648">Protein biosynthesis</keyword>
<dbReference type="SUPFAM" id="SSF52540">
    <property type="entry name" value="P-loop containing nucleoside triphosphate hydrolases"/>
    <property type="match status" value="1"/>
</dbReference>
<dbReference type="InterPro" id="IPR050055">
    <property type="entry name" value="EF-Tu_GTPase"/>
</dbReference>
<dbReference type="GO" id="GO:0003746">
    <property type="term" value="F:translation elongation factor activity"/>
    <property type="evidence" value="ECO:0007669"/>
    <property type="project" value="UniProtKB-KW"/>
</dbReference>
<dbReference type="Pfam" id="PF03144">
    <property type="entry name" value="GTP_EFTU_D2"/>
    <property type="match status" value="1"/>
</dbReference>
<evidence type="ECO:0000313" key="12">
    <source>
        <dbReference type="EMBL" id="KAB7845596.1"/>
    </source>
</evidence>
<dbReference type="InterPro" id="IPR000795">
    <property type="entry name" value="T_Tr_GTP-bd_dom"/>
</dbReference>
<keyword evidence="2" id="KW-0963">Cytoplasm</keyword>
<dbReference type="PROSITE" id="PS51722">
    <property type="entry name" value="G_TR_2"/>
    <property type="match status" value="1"/>
</dbReference>
<dbReference type="Proteomes" id="UP000327000">
    <property type="component" value="Unassembled WGS sequence"/>
</dbReference>
<dbReference type="GO" id="GO:0046872">
    <property type="term" value="F:metal ion binding"/>
    <property type="evidence" value="ECO:0007669"/>
    <property type="project" value="UniProtKB-KW"/>
</dbReference>
<dbReference type="Gene3D" id="2.40.30.10">
    <property type="entry name" value="Translation factors"/>
    <property type="match status" value="2"/>
</dbReference>
<evidence type="ECO:0000256" key="10">
    <source>
        <dbReference type="ARBA" id="ARBA00029554"/>
    </source>
</evidence>
<protein>
    <recommendedName>
        <fullName evidence="10">Elongation factor Tu</fullName>
    </recommendedName>
</protein>
<dbReference type="Pfam" id="PF00009">
    <property type="entry name" value="GTP_EFTU"/>
    <property type="match status" value="1"/>
</dbReference>
<dbReference type="OrthoDB" id="9803139at2"/>